<dbReference type="FunFam" id="6.10.250.3260:FF:000002">
    <property type="entry name" value="60S ribosomal protein L21"/>
    <property type="match status" value="1"/>
</dbReference>
<dbReference type="InterPro" id="IPR001147">
    <property type="entry name" value="Ribosomal_eL21"/>
</dbReference>
<evidence type="ECO:0000313" key="2">
    <source>
        <dbReference type="Proteomes" id="UP000631114"/>
    </source>
</evidence>
<dbReference type="SMART" id="SM01378">
    <property type="entry name" value="Romo1"/>
    <property type="match status" value="1"/>
</dbReference>
<dbReference type="GO" id="GO:0003735">
    <property type="term" value="F:structural constituent of ribosome"/>
    <property type="evidence" value="ECO:0007669"/>
    <property type="project" value="InterPro"/>
</dbReference>
<dbReference type="OrthoDB" id="1539250at2759"/>
<dbReference type="GO" id="GO:0006412">
    <property type="term" value="P:translation"/>
    <property type="evidence" value="ECO:0007669"/>
    <property type="project" value="InterPro"/>
</dbReference>
<reference evidence="1 2" key="1">
    <citation type="submission" date="2020-10" db="EMBL/GenBank/DDBJ databases">
        <title>The Coptis chinensis genome and diversification of protoberbering-type alkaloids.</title>
        <authorList>
            <person name="Wang B."/>
            <person name="Shu S."/>
            <person name="Song C."/>
            <person name="Liu Y."/>
        </authorList>
    </citation>
    <scope>NUCLEOTIDE SEQUENCE [LARGE SCALE GENOMIC DNA]</scope>
    <source>
        <strain evidence="1">HL-2020</strain>
        <tissue evidence="1">Leaf</tissue>
    </source>
</reference>
<dbReference type="Gene3D" id="6.10.250.3260">
    <property type="match status" value="1"/>
</dbReference>
<name>A0A835IN79_9MAGN</name>
<sequence length="122" mass="12485">MVNDCLKRVGTGVAVGGALGGAVGVVYGTYEAVKIKVCCVLAGGECVVCAGCVVWTGASRVVGATASMWLCLAEAKAKACGDKISTKRQPEGPKPSFMMEGAILETVTHIPYNVVNDLKGGY</sequence>
<organism evidence="1 2">
    <name type="scientific">Coptis chinensis</name>
    <dbReference type="NCBI Taxonomy" id="261450"/>
    <lineage>
        <taxon>Eukaryota</taxon>
        <taxon>Viridiplantae</taxon>
        <taxon>Streptophyta</taxon>
        <taxon>Embryophyta</taxon>
        <taxon>Tracheophyta</taxon>
        <taxon>Spermatophyta</taxon>
        <taxon>Magnoliopsida</taxon>
        <taxon>Ranunculales</taxon>
        <taxon>Ranunculaceae</taxon>
        <taxon>Coptidoideae</taxon>
        <taxon>Coptis</taxon>
    </lineage>
</organism>
<accession>A0A835IN79</accession>
<keyword evidence="2" id="KW-1185">Reference proteome</keyword>
<evidence type="ECO:0000313" key="1">
    <source>
        <dbReference type="EMBL" id="KAF9619322.1"/>
    </source>
</evidence>
<comment type="caution">
    <text evidence="1">The sequence shown here is derived from an EMBL/GenBank/DDBJ whole genome shotgun (WGS) entry which is preliminary data.</text>
</comment>
<proteinExistence type="predicted"/>
<dbReference type="EMBL" id="JADFTS010000002">
    <property type="protein sequence ID" value="KAF9619322.1"/>
    <property type="molecule type" value="Genomic_DNA"/>
</dbReference>
<protein>
    <submittedName>
        <fullName evidence="1">Uncharacterized protein</fullName>
    </submittedName>
</protein>
<dbReference type="PANTHER" id="PTHR20981">
    <property type="entry name" value="60S RIBOSOMAL PROTEIN L21"/>
    <property type="match status" value="1"/>
</dbReference>
<dbReference type="Proteomes" id="UP000631114">
    <property type="component" value="Unassembled WGS sequence"/>
</dbReference>
<dbReference type="GO" id="GO:0005840">
    <property type="term" value="C:ribosome"/>
    <property type="evidence" value="ECO:0007669"/>
    <property type="project" value="InterPro"/>
</dbReference>
<dbReference type="AlphaFoldDB" id="A0A835IN79"/>
<gene>
    <name evidence="1" type="ORF">IFM89_006509</name>
</gene>
<dbReference type="InterPro" id="IPR018450">
    <property type="entry name" value="Romo1/Mgr2"/>
</dbReference>